<keyword evidence="4" id="KW-0808">Transferase</keyword>
<dbReference type="GO" id="GO:0016757">
    <property type="term" value="F:glycosyltransferase activity"/>
    <property type="evidence" value="ECO:0007669"/>
    <property type="project" value="UniProtKB-KW"/>
</dbReference>
<reference evidence="4" key="1">
    <citation type="submission" date="2020-01" db="EMBL/GenBank/DDBJ databases">
        <authorList>
            <person name="Meier V. D."/>
            <person name="Meier V D."/>
        </authorList>
    </citation>
    <scope>NUCLEOTIDE SEQUENCE</scope>
    <source>
        <strain evidence="4">HLG_WM_MAG_01</strain>
    </source>
</reference>
<dbReference type="GO" id="GO:0016780">
    <property type="term" value="F:phosphotransferase activity, for other substituted phosphate groups"/>
    <property type="evidence" value="ECO:0007669"/>
    <property type="project" value="TreeGrafter"/>
</dbReference>
<keyword evidence="4" id="KW-0328">Glycosyltransferase</keyword>
<dbReference type="AlphaFoldDB" id="A0A6S6TKH1"/>
<dbReference type="InterPro" id="IPR003362">
    <property type="entry name" value="Bact_transf"/>
</dbReference>
<dbReference type="PANTHER" id="PTHR30576">
    <property type="entry name" value="COLANIC BIOSYNTHESIS UDP-GLUCOSE LIPID CARRIER TRANSFERASE"/>
    <property type="match status" value="1"/>
</dbReference>
<accession>A0A6S6TKH1</accession>
<organism evidence="4">
    <name type="scientific">uncultured Sulfurovum sp</name>
    <dbReference type="NCBI Taxonomy" id="269237"/>
    <lineage>
        <taxon>Bacteria</taxon>
        <taxon>Pseudomonadati</taxon>
        <taxon>Campylobacterota</taxon>
        <taxon>Epsilonproteobacteria</taxon>
        <taxon>Campylobacterales</taxon>
        <taxon>Sulfurovaceae</taxon>
        <taxon>Sulfurovum</taxon>
        <taxon>environmental samples</taxon>
    </lineage>
</organism>
<name>A0A6S6TKH1_9BACT</name>
<keyword evidence="2" id="KW-0812">Transmembrane</keyword>
<sequence>MYKTVVKGLFDKLLALLLLLLFLPFIFFTGLLVYFKIGKPIFFQQVRPGYKEQLFSIYKFRTMSNEKDDNGMLLADEYRLKETGKFIRKTSLDELPQLLNVLKGEMSFVGPRPLLVEYLALYNEEQQKRHDVIPGITGWAQVNGRNAISWEEKFDYDVWYVENQSFLLDMKIMWMTFLKVIKRSDISSSNSVSMEMFKGSTK</sequence>
<comment type="similarity">
    <text evidence="1">Belongs to the bacterial sugar transferase family.</text>
</comment>
<dbReference type="PANTHER" id="PTHR30576:SF8">
    <property type="entry name" value="UNDECAPRENYL-PHOSPHATE GALACTOSE PHOSPHOTRANSFERASE"/>
    <property type="match status" value="1"/>
</dbReference>
<evidence type="ECO:0000256" key="1">
    <source>
        <dbReference type="ARBA" id="ARBA00006464"/>
    </source>
</evidence>
<proteinExistence type="inferred from homology"/>
<feature type="transmembrane region" description="Helical" evidence="2">
    <location>
        <begin position="13"/>
        <end position="35"/>
    </location>
</feature>
<dbReference type="EC" id="2.4.1.-" evidence="4"/>
<gene>
    <name evidence="4" type="ORF">HELGO_WM94285</name>
</gene>
<dbReference type="Pfam" id="PF02397">
    <property type="entry name" value="Bac_transf"/>
    <property type="match status" value="1"/>
</dbReference>
<evidence type="ECO:0000313" key="4">
    <source>
        <dbReference type="EMBL" id="CAA6816163.1"/>
    </source>
</evidence>
<protein>
    <submittedName>
        <fullName evidence="4">Lipid carrier: UDP-N-acetylgalactosaminyltransferase (EC)</fullName>
        <ecNumber evidence="4">2.4.1.-</ecNumber>
    </submittedName>
</protein>
<keyword evidence="2" id="KW-1133">Transmembrane helix</keyword>
<evidence type="ECO:0000259" key="3">
    <source>
        <dbReference type="Pfam" id="PF02397"/>
    </source>
</evidence>
<dbReference type="EMBL" id="CACVAS010000077">
    <property type="protein sequence ID" value="CAA6816163.1"/>
    <property type="molecule type" value="Genomic_DNA"/>
</dbReference>
<keyword evidence="2" id="KW-0472">Membrane</keyword>
<evidence type="ECO:0000256" key="2">
    <source>
        <dbReference type="SAM" id="Phobius"/>
    </source>
</evidence>
<feature type="domain" description="Bacterial sugar transferase" evidence="3">
    <location>
        <begin position="7"/>
        <end position="182"/>
    </location>
</feature>